<dbReference type="Pfam" id="PF13579">
    <property type="entry name" value="Glyco_trans_4_4"/>
    <property type="match status" value="1"/>
</dbReference>
<reference evidence="3" key="1">
    <citation type="submission" date="2021-01" db="EMBL/GenBank/DDBJ databases">
        <title>Modified the classification status of verrucomicrobia.</title>
        <authorList>
            <person name="Feng X."/>
        </authorList>
    </citation>
    <scope>NUCLEOTIDE SEQUENCE</scope>
    <source>
        <strain evidence="3">JCM 18052</strain>
    </source>
</reference>
<comment type="caution">
    <text evidence="3">The sequence shown here is derived from an EMBL/GenBank/DDBJ whole genome shotgun (WGS) entry which is preliminary data.</text>
</comment>
<evidence type="ECO:0000313" key="3">
    <source>
        <dbReference type="EMBL" id="MBK1814399.1"/>
    </source>
</evidence>
<dbReference type="GO" id="GO:0016758">
    <property type="term" value="F:hexosyltransferase activity"/>
    <property type="evidence" value="ECO:0007669"/>
    <property type="project" value="TreeGrafter"/>
</dbReference>
<gene>
    <name evidence="3" type="ORF">JIN84_02165</name>
</gene>
<feature type="domain" description="Glycosyl transferase family 1" evidence="1">
    <location>
        <begin position="188"/>
        <end position="356"/>
    </location>
</feature>
<sequence>MLVVDANEVSSYVESDRRRPSPVLHNAVHNLLAGLKNREDLQIEILYGRRRPEEGEDRWDGNLHFVPVAYDNCPLPGMGGPFFGRALALLRYLRRTRPVQIHAQGTERESGFVAALSRVPSILTLHGNLTEIATSMKARPFSYLGLASRLEKFALSRVSGVHCISRHTQKSVSKRARKTWIIPNAVSPEFFKVINKPSGRPYVVCMSVVSEWKNTILLVRAGDRLHAEFPDCEIHFFGDCNEGHPYGQAFIESLKSRPWCVFHGKSTLETILASLRVATCAVLPSLQENFGLALAEAMAAGVACIGSDAGGIPDVVRHGTTGLLFTSNDEEELSERLLEIHRDPERSAILAAAGREDALRRFTVEAVAAAHAEMYHELASMP</sequence>
<name>A0A934R365_9BACT</name>
<evidence type="ECO:0000313" key="4">
    <source>
        <dbReference type="Proteomes" id="UP000600139"/>
    </source>
</evidence>
<dbReference type="Gene3D" id="3.40.50.2000">
    <property type="entry name" value="Glycogen Phosphorylase B"/>
    <property type="match status" value="2"/>
</dbReference>
<protein>
    <submittedName>
        <fullName evidence="3">Glycosyltransferase family 4 protein</fullName>
    </submittedName>
</protein>
<dbReference type="Proteomes" id="UP000600139">
    <property type="component" value="Unassembled WGS sequence"/>
</dbReference>
<organism evidence="3 4">
    <name type="scientific">Luteolibacter yonseiensis</name>
    <dbReference type="NCBI Taxonomy" id="1144680"/>
    <lineage>
        <taxon>Bacteria</taxon>
        <taxon>Pseudomonadati</taxon>
        <taxon>Verrucomicrobiota</taxon>
        <taxon>Verrucomicrobiia</taxon>
        <taxon>Verrucomicrobiales</taxon>
        <taxon>Verrucomicrobiaceae</taxon>
        <taxon>Luteolibacter</taxon>
    </lineage>
</organism>
<dbReference type="PANTHER" id="PTHR45947">
    <property type="entry name" value="SULFOQUINOVOSYL TRANSFERASE SQD2"/>
    <property type="match status" value="1"/>
</dbReference>
<dbReference type="CDD" id="cd03801">
    <property type="entry name" value="GT4_PimA-like"/>
    <property type="match status" value="1"/>
</dbReference>
<accession>A0A934R365</accession>
<proteinExistence type="predicted"/>
<dbReference type="SUPFAM" id="SSF53756">
    <property type="entry name" value="UDP-Glycosyltransferase/glycogen phosphorylase"/>
    <property type="match status" value="1"/>
</dbReference>
<dbReference type="InterPro" id="IPR001296">
    <property type="entry name" value="Glyco_trans_1"/>
</dbReference>
<dbReference type="Pfam" id="PF00534">
    <property type="entry name" value="Glycos_transf_1"/>
    <property type="match status" value="1"/>
</dbReference>
<dbReference type="RefSeq" id="WP_200349365.1">
    <property type="nucleotide sequence ID" value="NZ_BAABHZ010000010.1"/>
</dbReference>
<dbReference type="EMBL" id="JAENIK010000004">
    <property type="protein sequence ID" value="MBK1814399.1"/>
    <property type="molecule type" value="Genomic_DNA"/>
</dbReference>
<dbReference type="InterPro" id="IPR050194">
    <property type="entry name" value="Glycosyltransferase_grp1"/>
</dbReference>
<evidence type="ECO:0000259" key="1">
    <source>
        <dbReference type="Pfam" id="PF00534"/>
    </source>
</evidence>
<dbReference type="AlphaFoldDB" id="A0A934R365"/>
<dbReference type="InterPro" id="IPR028098">
    <property type="entry name" value="Glyco_trans_4-like_N"/>
</dbReference>
<evidence type="ECO:0000259" key="2">
    <source>
        <dbReference type="Pfam" id="PF13579"/>
    </source>
</evidence>
<dbReference type="PANTHER" id="PTHR45947:SF3">
    <property type="entry name" value="SULFOQUINOVOSYL TRANSFERASE SQD2"/>
    <property type="match status" value="1"/>
</dbReference>
<feature type="domain" description="Glycosyltransferase subfamily 4-like N-terminal" evidence="2">
    <location>
        <begin position="26"/>
        <end position="173"/>
    </location>
</feature>
<keyword evidence="4" id="KW-1185">Reference proteome</keyword>